<name>A0A4S4LBD8_9AGAM</name>
<comment type="caution">
    <text evidence="1">The sequence shown here is derived from an EMBL/GenBank/DDBJ whole genome shotgun (WGS) entry which is preliminary data.</text>
</comment>
<evidence type="ECO:0000313" key="1">
    <source>
        <dbReference type="EMBL" id="THH08441.1"/>
    </source>
</evidence>
<keyword evidence="2" id="KW-1185">Reference proteome</keyword>
<gene>
    <name evidence="1" type="ORF">EW146_g8987</name>
</gene>
<reference evidence="1 2" key="1">
    <citation type="submission" date="2019-02" db="EMBL/GenBank/DDBJ databases">
        <title>Genome sequencing of the rare red list fungi Bondarzewia mesenterica.</title>
        <authorList>
            <person name="Buettner E."/>
            <person name="Kellner H."/>
        </authorList>
    </citation>
    <scope>NUCLEOTIDE SEQUENCE [LARGE SCALE GENOMIC DNA]</scope>
    <source>
        <strain evidence="1 2">DSM 108281</strain>
    </source>
</reference>
<accession>A0A4S4LBD8</accession>
<dbReference type="Proteomes" id="UP000310158">
    <property type="component" value="Unassembled WGS sequence"/>
</dbReference>
<proteinExistence type="predicted"/>
<dbReference type="EMBL" id="SGPL01000698">
    <property type="protein sequence ID" value="THH08441.1"/>
    <property type="molecule type" value="Genomic_DNA"/>
</dbReference>
<protein>
    <submittedName>
        <fullName evidence="1">Uncharacterized protein</fullName>
    </submittedName>
</protein>
<evidence type="ECO:0000313" key="2">
    <source>
        <dbReference type="Proteomes" id="UP000310158"/>
    </source>
</evidence>
<organism evidence="1 2">
    <name type="scientific">Bondarzewia mesenterica</name>
    <dbReference type="NCBI Taxonomy" id="1095465"/>
    <lineage>
        <taxon>Eukaryota</taxon>
        <taxon>Fungi</taxon>
        <taxon>Dikarya</taxon>
        <taxon>Basidiomycota</taxon>
        <taxon>Agaricomycotina</taxon>
        <taxon>Agaricomycetes</taxon>
        <taxon>Russulales</taxon>
        <taxon>Bondarzewiaceae</taxon>
        <taxon>Bondarzewia</taxon>
    </lineage>
</organism>
<dbReference type="AlphaFoldDB" id="A0A4S4LBD8"/>
<sequence>MGIVDVVTPSPRSFILLLTPLAHSVWSPHTTARLAAGSASSKTVSQVAVLAINPEVRQDWPTPHQRTLRASTVACGLVPAHPAKPWLCAPGPLELADRPEAHHIDISPSLHLQNFTAAASERRAIRSRRKGNGTAKQEGRTRGVRDDLAKVQVATIIVAAFATARYLVLTNTLILYFRGGSRPRHNSSFERPKIRHALERELCARALY</sequence>